<feature type="domain" description="TFIIB-type" evidence="16">
    <location>
        <begin position="2"/>
        <end position="35"/>
    </location>
</feature>
<proteinExistence type="inferred from homology"/>
<dbReference type="Gene3D" id="2.20.25.10">
    <property type="match status" value="1"/>
</dbReference>
<evidence type="ECO:0000256" key="4">
    <source>
        <dbReference type="ARBA" id="ARBA00022737"/>
    </source>
</evidence>
<evidence type="ECO:0000256" key="11">
    <source>
        <dbReference type="ARBA" id="ARBA00039848"/>
    </source>
</evidence>
<evidence type="ECO:0000256" key="5">
    <source>
        <dbReference type="ARBA" id="ARBA00022771"/>
    </source>
</evidence>
<reference evidence="17 18" key="1">
    <citation type="submission" date="2024-04" db="EMBL/GenBank/DDBJ databases">
        <authorList>
            <person name="Waldvogel A.-M."/>
            <person name="Schoenle A."/>
        </authorList>
    </citation>
    <scope>NUCLEOTIDE SEQUENCE [LARGE SCALE GENOMIC DNA]</scope>
</reference>
<dbReference type="GO" id="GO:0017025">
    <property type="term" value="F:TBP-class protein binding"/>
    <property type="evidence" value="ECO:0007669"/>
    <property type="project" value="TreeGrafter"/>
</dbReference>
<keyword evidence="10" id="KW-0539">Nucleus</keyword>
<keyword evidence="7" id="KW-0805">Transcription regulation</keyword>
<dbReference type="GO" id="GO:0005634">
    <property type="term" value="C:nucleus"/>
    <property type="evidence" value="ECO:0007669"/>
    <property type="project" value="UniProtKB-SubCell"/>
</dbReference>
<evidence type="ECO:0000259" key="16">
    <source>
        <dbReference type="PROSITE" id="PS51134"/>
    </source>
</evidence>
<comment type="function">
    <text evidence="13">General activator of RNA polymerase III transcription. Factor exclusively required for RNA polymerase III transcription of genes with promoter elements upstream of the initiation sites. Contributes to the regulation of gene expression; functions as activator in the absence of oxidative stress. Down-regulates expression of target genes in response to oxidative stress. Overexpression protects cells against apoptosis in response to oxidative stress.</text>
</comment>
<dbReference type="GO" id="GO:0008270">
    <property type="term" value="F:zinc ion binding"/>
    <property type="evidence" value="ECO:0007669"/>
    <property type="project" value="UniProtKB-KW"/>
</dbReference>
<evidence type="ECO:0000256" key="9">
    <source>
        <dbReference type="ARBA" id="ARBA00023163"/>
    </source>
</evidence>
<sequence>MSGLKCPQCGSVDVVEDDLYGQSQSVCVDCGSVVREGSLAPDPVGGTDVSYSFSTQKSKRPCPNLIKGLQRARSLCRVLRVNSDIETLTLSYFERAYVHERFLCVSLEKKEVLAGCCLLASCRTHGWPVTMATVAFLLETDAAAMGSVYQDALRILNVQVPAANICDIIEAHCQQYRLSPEHVPSELAVDLRALTRRTVALVELAAESWIVTGRRPAPLLTAAMYLSWQSLHPSPLRLKTGLGKFCQIGGVPKSKYALMRVTELREMLCKLGNAIPWEKQEVTPDNVMPQVEDILDHRFALMRKALRSFEESLQTEAEKAPDPEGDQRDSPLEREVRDTAEDPGLSPSERSEAGADWGKGVLFAPPCVGRPRKRKRTPSSRTDVTGDEDISDSEIDSYIRTPREVRDFVAAQKLISTEKDNV</sequence>
<feature type="compositionally biased region" description="Basic and acidic residues" evidence="15">
    <location>
        <begin position="316"/>
        <end position="340"/>
    </location>
</feature>
<comment type="similarity">
    <text evidence="2">Belongs to the TFIIB family.</text>
</comment>
<evidence type="ECO:0000256" key="7">
    <source>
        <dbReference type="ARBA" id="ARBA00023015"/>
    </source>
</evidence>
<dbReference type="PROSITE" id="PS51134">
    <property type="entry name" value="ZF_TFIIB"/>
    <property type="match status" value="1"/>
</dbReference>
<gene>
    <name evidence="17" type="ORF">KC01_LOCUS1900</name>
</gene>
<dbReference type="Pfam" id="PF08271">
    <property type="entry name" value="Zn_Ribbon_TF"/>
    <property type="match status" value="1"/>
</dbReference>
<keyword evidence="18" id="KW-1185">Reference proteome</keyword>
<name>A0AAV2IZA5_KNICA</name>
<evidence type="ECO:0000256" key="2">
    <source>
        <dbReference type="ARBA" id="ARBA00010857"/>
    </source>
</evidence>
<keyword evidence="6" id="KW-0862">Zinc</keyword>
<dbReference type="EMBL" id="OZ035823">
    <property type="protein sequence ID" value="CAL1569466.1"/>
    <property type="molecule type" value="Genomic_DNA"/>
</dbReference>
<evidence type="ECO:0000256" key="6">
    <source>
        <dbReference type="ARBA" id="ARBA00022833"/>
    </source>
</evidence>
<dbReference type="InterPro" id="IPR036915">
    <property type="entry name" value="Cyclin-like_sf"/>
</dbReference>
<feature type="compositionally biased region" description="Acidic residues" evidence="15">
    <location>
        <begin position="385"/>
        <end position="395"/>
    </location>
</feature>
<protein>
    <recommendedName>
        <fullName evidence="11">Transcription factor IIIB 50 kDa subunit</fullName>
    </recommendedName>
    <alternativeName>
        <fullName evidence="12">B-related factor 2</fullName>
    </alternativeName>
</protein>
<evidence type="ECO:0000256" key="3">
    <source>
        <dbReference type="ARBA" id="ARBA00022723"/>
    </source>
</evidence>
<keyword evidence="5 14" id="KW-0863">Zinc-finger</keyword>
<keyword evidence="9" id="KW-0804">Transcription</keyword>
<evidence type="ECO:0000256" key="13">
    <source>
        <dbReference type="ARBA" id="ARBA00045875"/>
    </source>
</evidence>
<organism evidence="17 18">
    <name type="scientific">Knipowitschia caucasica</name>
    <name type="common">Caucasian dwarf goby</name>
    <name type="synonym">Pomatoschistus caucasicus</name>
    <dbReference type="NCBI Taxonomy" id="637954"/>
    <lineage>
        <taxon>Eukaryota</taxon>
        <taxon>Metazoa</taxon>
        <taxon>Chordata</taxon>
        <taxon>Craniata</taxon>
        <taxon>Vertebrata</taxon>
        <taxon>Euteleostomi</taxon>
        <taxon>Actinopterygii</taxon>
        <taxon>Neopterygii</taxon>
        <taxon>Teleostei</taxon>
        <taxon>Neoteleostei</taxon>
        <taxon>Acanthomorphata</taxon>
        <taxon>Gobiaria</taxon>
        <taxon>Gobiiformes</taxon>
        <taxon>Gobioidei</taxon>
        <taxon>Gobiidae</taxon>
        <taxon>Gobiinae</taxon>
        <taxon>Knipowitschia</taxon>
    </lineage>
</organism>
<evidence type="ECO:0000256" key="14">
    <source>
        <dbReference type="PROSITE-ProRule" id="PRU00469"/>
    </source>
</evidence>
<keyword evidence="4" id="KW-0677">Repeat</keyword>
<comment type="subcellular location">
    <subcellularLocation>
        <location evidence="1">Nucleus</location>
    </subcellularLocation>
</comment>
<evidence type="ECO:0000256" key="15">
    <source>
        <dbReference type="SAM" id="MobiDB-lite"/>
    </source>
</evidence>
<dbReference type="InterPro" id="IPR013137">
    <property type="entry name" value="Znf_TFIIB"/>
</dbReference>
<dbReference type="AlphaFoldDB" id="A0AAV2IZA5"/>
<evidence type="ECO:0000256" key="1">
    <source>
        <dbReference type="ARBA" id="ARBA00004123"/>
    </source>
</evidence>
<dbReference type="PANTHER" id="PTHR11618">
    <property type="entry name" value="TRANSCRIPTION INITIATION FACTOR IIB-RELATED"/>
    <property type="match status" value="1"/>
</dbReference>
<evidence type="ECO:0000256" key="10">
    <source>
        <dbReference type="ARBA" id="ARBA00023242"/>
    </source>
</evidence>
<keyword evidence="3" id="KW-0479">Metal-binding</keyword>
<evidence type="ECO:0000313" key="17">
    <source>
        <dbReference type="EMBL" id="CAL1569466.1"/>
    </source>
</evidence>
<evidence type="ECO:0000313" key="18">
    <source>
        <dbReference type="Proteomes" id="UP001497482"/>
    </source>
</evidence>
<dbReference type="Proteomes" id="UP001497482">
    <property type="component" value="Chromosome 1"/>
</dbReference>
<evidence type="ECO:0000256" key="8">
    <source>
        <dbReference type="ARBA" id="ARBA00023159"/>
    </source>
</evidence>
<feature type="region of interest" description="Disordered" evidence="15">
    <location>
        <begin position="312"/>
        <end position="396"/>
    </location>
</feature>
<dbReference type="SUPFAM" id="SSF57783">
    <property type="entry name" value="Zinc beta-ribbon"/>
    <property type="match status" value="1"/>
</dbReference>
<accession>A0AAV2IZA5</accession>
<dbReference type="GO" id="GO:0070897">
    <property type="term" value="P:transcription preinitiation complex assembly"/>
    <property type="evidence" value="ECO:0007669"/>
    <property type="project" value="InterPro"/>
</dbReference>
<dbReference type="InterPro" id="IPR054078">
    <property type="entry name" value="BRF2-like_C"/>
</dbReference>
<keyword evidence="8" id="KW-0010">Activator</keyword>
<evidence type="ECO:0000256" key="12">
    <source>
        <dbReference type="ARBA" id="ARBA00042630"/>
    </source>
</evidence>
<dbReference type="Pfam" id="PF21886">
    <property type="entry name" value="BRF2-like_C_cyclin_rpt"/>
    <property type="match status" value="1"/>
</dbReference>
<dbReference type="InterPro" id="IPR000812">
    <property type="entry name" value="TFIIB"/>
</dbReference>
<dbReference type="Gene3D" id="1.10.472.10">
    <property type="entry name" value="Cyclin-like"/>
    <property type="match status" value="1"/>
</dbReference>
<dbReference type="PANTHER" id="PTHR11618:SF5">
    <property type="entry name" value="TRANSCRIPTION FACTOR IIIB 50 KDA SUBUNIT"/>
    <property type="match status" value="1"/>
</dbReference>
<dbReference type="SUPFAM" id="SSF47954">
    <property type="entry name" value="Cyclin-like"/>
    <property type="match status" value="1"/>
</dbReference>
<dbReference type="GO" id="GO:0097550">
    <property type="term" value="C:transcription preinitiation complex"/>
    <property type="evidence" value="ECO:0007669"/>
    <property type="project" value="TreeGrafter"/>
</dbReference>